<proteinExistence type="predicted"/>
<protein>
    <submittedName>
        <fullName evidence="1">HET-domain-containing protein</fullName>
    </submittedName>
</protein>
<name>A0ACB5SFP2_9PEZI</name>
<evidence type="ECO:0000313" key="2">
    <source>
        <dbReference type="Proteomes" id="UP001165186"/>
    </source>
</evidence>
<dbReference type="EMBL" id="BSXG01000084">
    <property type="protein sequence ID" value="GME38658.1"/>
    <property type="molecule type" value="Genomic_DNA"/>
</dbReference>
<accession>A0ACB5SFP2</accession>
<dbReference type="Proteomes" id="UP001165186">
    <property type="component" value="Unassembled WGS sequence"/>
</dbReference>
<sequence>MCTFEDVKVDGDPCCLFGKLTITGDVRTFQIRSVYPYWWIERCNPTFRGEGVAEYHSTRFDPEHFFLAARHGDTSCHLIPGCWHPDEVVGPETPITFIAVSQCSRPAFGRTGYDRDSYIVHALGLVPAEKATAQQLNGEKQEARLFRRVGHAEFHHCAWFGYWCDHEPGPDAVDVPWLWDPRETVGCGVSGTGRPLFSSSWVADGEGVHAHPIHADPLPGRMAYHGDADVQTLTVEII</sequence>
<organism evidence="1 2">
    <name type="scientific">Neofusicoccum parvum</name>
    <dbReference type="NCBI Taxonomy" id="310453"/>
    <lineage>
        <taxon>Eukaryota</taxon>
        <taxon>Fungi</taxon>
        <taxon>Dikarya</taxon>
        <taxon>Ascomycota</taxon>
        <taxon>Pezizomycotina</taxon>
        <taxon>Dothideomycetes</taxon>
        <taxon>Dothideomycetes incertae sedis</taxon>
        <taxon>Botryosphaeriales</taxon>
        <taxon>Botryosphaeriaceae</taxon>
        <taxon>Neofusicoccum</taxon>
    </lineage>
</organism>
<evidence type="ECO:0000313" key="1">
    <source>
        <dbReference type="EMBL" id="GME38658.1"/>
    </source>
</evidence>
<keyword evidence="2" id="KW-1185">Reference proteome</keyword>
<reference evidence="1" key="1">
    <citation type="submission" date="2024-09" db="EMBL/GenBank/DDBJ databases">
        <title>Draft Genome Sequences of Neofusicoccum parvum.</title>
        <authorList>
            <person name="Ashida A."/>
            <person name="Camagna M."/>
            <person name="Tanaka A."/>
            <person name="Takemoto D."/>
        </authorList>
    </citation>
    <scope>NUCLEOTIDE SEQUENCE</scope>
    <source>
        <strain evidence="1">PPO83</strain>
    </source>
</reference>
<gene>
    <name evidence="1" type="primary">g42</name>
    <name evidence="1" type="ORF">NpPPO83_00000042</name>
</gene>
<comment type="caution">
    <text evidence="1">The sequence shown here is derived from an EMBL/GenBank/DDBJ whole genome shotgun (WGS) entry which is preliminary data.</text>
</comment>